<dbReference type="InterPro" id="IPR050482">
    <property type="entry name" value="Sensor_HK_TwoCompSys"/>
</dbReference>
<dbReference type="InterPro" id="IPR036890">
    <property type="entry name" value="HATPase_C_sf"/>
</dbReference>
<dbReference type="SMART" id="SM00387">
    <property type="entry name" value="HATPase_c"/>
    <property type="match status" value="1"/>
</dbReference>
<dbReference type="InterPro" id="IPR003018">
    <property type="entry name" value="GAF"/>
</dbReference>
<evidence type="ECO:0000256" key="6">
    <source>
        <dbReference type="ARBA" id="ARBA00022777"/>
    </source>
</evidence>
<comment type="caution">
    <text evidence="12">The sequence shown here is derived from an EMBL/GenBank/DDBJ whole genome shotgun (WGS) entry which is preliminary data.</text>
</comment>
<evidence type="ECO:0000256" key="3">
    <source>
        <dbReference type="ARBA" id="ARBA00022553"/>
    </source>
</evidence>
<evidence type="ECO:0000256" key="7">
    <source>
        <dbReference type="ARBA" id="ARBA00022840"/>
    </source>
</evidence>
<organism evidence="12 13">
    <name type="scientific">Actinoallomurus bryophytorum</name>
    <dbReference type="NCBI Taxonomy" id="1490222"/>
    <lineage>
        <taxon>Bacteria</taxon>
        <taxon>Bacillati</taxon>
        <taxon>Actinomycetota</taxon>
        <taxon>Actinomycetes</taxon>
        <taxon>Streptosporangiales</taxon>
        <taxon>Thermomonosporaceae</taxon>
        <taxon>Actinoallomurus</taxon>
    </lineage>
</organism>
<dbReference type="InterPro" id="IPR029016">
    <property type="entry name" value="GAF-like_dom_sf"/>
</dbReference>
<reference evidence="12 13" key="1">
    <citation type="submission" date="2019-06" db="EMBL/GenBank/DDBJ databases">
        <title>Sequencing the genomes of 1000 actinobacteria strains.</title>
        <authorList>
            <person name="Klenk H.-P."/>
        </authorList>
    </citation>
    <scope>NUCLEOTIDE SEQUENCE [LARGE SCALE GENOMIC DNA]</scope>
    <source>
        <strain evidence="12 13">DSM 102200</strain>
    </source>
</reference>
<proteinExistence type="predicted"/>
<gene>
    <name evidence="12" type="ORF">FB559_6661</name>
</gene>
<dbReference type="InterPro" id="IPR003594">
    <property type="entry name" value="HATPase_dom"/>
</dbReference>
<dbReference type="CDD" id="cd16917">
    <property type="entry name" value="HATPase_UhpB-NarQ-NarX-like"/>
    <property type="match status" value="1"/>
</dbReference>
<feature type="domain" description="Histidine kinase/HSP90-like ATPase" evidence="11">
    <location>
        <begin position="352"/>
        <end position="442"/>
    </location>
</feature>
<keyword evidence="3" id="KW-0597">Phosphoprotein</keyword>
<evidence type="ECO:0000256" key="9">
    <source>
        <dbReference type="SAM" id="MobiDB-lite"/>
    </source>
</evidence>
<evidence type="ECO:0000256" key="4">
    <source>
        <dbReference type="ARBA" id="ARBA00022679"/>
    </source>
</evidence>
<keyword evidence="6 12" id="KW-0418">Kinase</keyword>
<evidence type="ECO:0000256" key="5">
    <source>
        <dbReference type="ARBA" id="ARBA00022741"/>
    </source>
</evidence>
<sequence>MKVRRPRARITHDRFARAVRAIVEPLRRRVTSAEWEPESDEPEGPQGEVGGEDAFESLLAALEFCQIQVRNLADEQVAVRRMAMLAAQEAPPEKIFRAVSREIGELLGTDYVVINRYEPDDTTASVGHWSRPSSPDVMPPLAGHWPIENGSATEIVARTGEPARIADYTHAETEMGEWARERGLRSVVACPVMVKGRVWGMIASLSTEAQPEDTEARMLQLGVFASAAIDNAEIGAELHASRARVIAASDATRRRIERNLHDGVQQRLISLGLQLRTAEACLEPGQDVLRNQLARTTQGLTDVLEDLREISRGLHPASLSRGGLRPALKSLARRFAIPVELNVSIDGRLPEPIEVAVYYIVSEALTNVLRHAHANSVRVDLSIDRGAVRVSVYDDGIGGTELGGGSGLIGLKDRTEALGGTFQLESPPGEGTSLLLKIPLPD</sequence>
<feature type="domain" description="GAF" evidence="10">
    <location>
        <begin position="91"/>
        <end position="239"/>
    </location>
</feature>
<dbReference type="SMART" id="SM00065">
    <property type="entry name" value="GAF"/>
    <property type="match status" value="1"/>
</dbReference>
<dbReference type="InterPro" id="IPR011712">
    <property type="entry name" value="Sig_transdc_His_kin_sub3_dim/P"/>
</dbReference>
<accession>A0A543CV38</accession>
<dbReference type="GO" id="GO:0016020">
    <property type="term" value="C:membrane"/>
    <property type="evidence" value="ECO:0007669"/>
    <property type="project" value="InterPro"/>
</dbReference>
<dbReference type="GO" id="GO:0046983">
    <property type="term" value="F:protein dimerization activity"/>
    <property type="evidence" value="ECO:0007669"/>
    <property type="project" value="InterPro"/>
</dbReference>
<dbReference type="OrthoDB" id="5242012at2"/>
<evidence type="ECO:0000259" key="10">
    <source>
        <dbReference type="SMART" id="SM00065"/>
    </source>
</evidence>
<evidence type="ECO:0000313" key="12">
    <source>
        <dbReference type="EMBL" id="TQM00931.1"/>
    </source>
</evidence>
<name>A0A543CV38_9ACTN</name>
<dbReference type="Proteomes" id="UP000316096">
    <property type="component" value="Unassembled WGS sequence"/>
</dbReference>
<dbReference type="Pfam" id="PF01590">
    <property type="entry name" value="GAF"/>
    <property type="match status" value="1"/>
</dbReference>
<dbReference type="AlphaFoldDB" id="A0A543CV38"/>
<dbReference type="SUPFAM" id="SSF55874">
    <property type="entry name" value="ATPase domain of HSP90 chaperone/DNA topoisomerase II/histidine kinase"/>
    <property type="match status" value="1"/>
</dbReference>
<dbReference type="EMBL" id="VFOZ01000001">
    <property type="protein sequence ID" value="TQM00931.1"/>
    <property type="molecule type" value="Genomic_DNA"/>
</dbReference>
<keyword evidence="13" id="KW-1185">Reference proteome</keyword>
<dbReference type="GO" id="GO:0005524">
    <property type="term" value="F:ATP binding"/>
    <property type="evidence" value="ECO:0007669"/>
    <property type="project" value="UniProtKB-KW"/>
</dbReference>
<dbReference type="SUPFAM" id="SSF55781">
    <property type="entry name" value="GAF domain-like"/>
    <property type="match status" value="1"/>
</dbReference>
<keyword evidence="4" id="KW-0808">Transferase</keyword>
<dbReference type="Gene3D" id="3.30.565.10">
    <property type="entry name" value="Histidine kinase-like ATPase, C-terminal domain"/>
    <property type="match status" value="1"/>
</dbReference>
<feature type="region of interest" description="Disordered" evidence="9">
    <location>
        <begin position="30"/>
        <end position="51"/>
    </location>
</feature>
<evidence type="ECO:0000256" key="8">
    <source>
        <dbReference type="ARBA" id="ARBA00023012"/>
    </source>
</evidence>
<protein>
    <recommendedName>
        <fullName evidence="2">histidine kinase</fullName>
        <ecNumber evidence="2">2.7.13.3</ecNumber>
    </recommendedName>
</protein>
<evidence type="ECO:0000256" key="2">
    <source>
        <dbReference type="ARBA" id="ARBA00012438"/>
    </source>
</evidence>
<keyword evidence="8" id="KW-0902">Two-component regulatory system</keyword>
<evidence type="ECO:0000313" key="13">
    <source>
        <dbReference type="Proteomes" id="UP000316096"/>
    </source>
</evidence>
<comment type="catalytic activity">
    <reaction evidence="1">
        <text>ATP + protein L-histidine = ADP + protein N-phospho-L-histidine.</text>
        <dbReference type="EC" id="2.7.13.3"/>
    </reaction>
</comment>
<dbReference type="EC" id="2.7.13.3" evidence="2"/>
<dbReference type="PANTHER" id="PTHR24421:SF10">
    <property type="entry name" value="NITRATE_NITRITE SENSOR PROTEIN NARQ"/>
    <property type="match status" value="1"/>
</dbReference>
<dbReference type="Gene3D" id="3.30.450.40">
    <property type="match status" value="1"/>
</dbReference>
<dbReference type="PANTHER" id="PTHR24421">
    <property type="entry name" value="NITRATE/NITRITE SENSOR PROTEIN NARX-RELATED"/>
    <property type="match status" value="1"/>
</dbReference>
<evidence type="ECO:0000259" key="11">
    <source>
        <dbReference type="SMART" id="SM00387"/>
    </source>
</evidence>
<dbReference type="GO" id="GO:0000155">
    <property type="term" value="F:phosphorelay sensor kinase activity"/>
    <property type="evidence" value="ECO:0007669"/>
    <property type="project" value="InterPro"/>
</dbReference>
<dbReference type="Pfam" id="PF07730">
    <property type="entry name" value="HisKA_3"/>
    <property type="match status" value="1"/>
</dbReference>
<evidence type="ECO:0000256" key="1">
    <source>
        <dbReference type="ARBA" id="ARBA00000085"/>
    </source>
</evidence>
<dbReference type="Gene3D" id="1.20.5.1930">
    <property type="match status" value="1"/>
</dbReference>
<dbReference type="Pfam" id="PF02518">
    <property type="entry name" value="HATPase_c"/>
    <property type="match status" value="1"/>
</dbReference>
<keyword evidence="5" id="KW-0547">Nucleotide-binding</keyword>
<keyword evidence="7" id="KW-0067">ATP-binding</keyword>